<sequence length="45" mass="5126">MKVDVKDKMQLNLDGEYGGMLPGEFENLYRHIEFIVPKATAEKIG</sequence>
<reference evidence="1 2" key="1">
    <citation type="submission" date="2019-12" db="EMBL/GenBank/DDBJ databases">
        <title>Full genome sequence of a Bacillus safensis strain isolated from commercially available natto in Indonesia.</title>
        <authorList>
            <person name="Yoshida M."/>
            <person name="Uomi M."/>
            <person name="Waturangi D."/>
            <person name="Ekaputri J.J."/>
            <person name="Setiamarga D.H.E."/>
        </authorList>
    </citation>
    <scope>NUCLEOTIDE SEQUENCE [LARGE SCALE GENOMIC DNA]</scope>
    <source>
        <strain evidence="1 2">IDN1</strain>
    </source>
</reference>
<accession>A0A5S9M246</accession>
<dbReference type="AlphaFoldDB" id="A0A5S9M246"/>
<evidence type="ECO:0000313" key="2">
    <source>
        <dbReference type="Proteomes" id="UP000464658"/>
    </source>
</evidence>
<dbReference type="Proteomes" id="UP000464658">
    <property type="component" value="Chromosome"/>
</dbReference>
<evidence type="ECO:0008006" key="3">
    <source>
        <dbReference type="Google" id="ProtNLM"/>
    </source>
</evidence>
<proteinExistence type="predicted"/>
<name>A0A5S9M246_BACIA</name>
<gene>
    <name evidence="1" type="ORF">BsIDN1_12850</name>
</gene>
<organism evidence="1 2">
    <name type="scientific">Bacillus safensis</name>
    <dbReference type="NCBI Taxonomy" id="561879"/>
    <lineage>
        <taxon>Bacteria</taxon>
        <taxon>Bacillati</taxon>
        <taxon>Bacillota</taxon>
        <taxon>Bacilli</taxon>
        <taxon>Bacillales</taxon>
        <taxon>Bacillaceae</taxon>
        <taxon>Bacillus</taxon>
    </lineage>
</organism>
<protein>
    <recommendedName>
        <fullName evidence="3">Diacylglycerol kinase</fullName>
    </recommendedName>
</protein>
<dbReference type="EMBL" id="AP021906">
    <property type="protein sequence ID" value="BBP87667.1"/>
    <property type="molecule type" value="Genomic_DNA"/>
</dbReference>
<evidence type="ECO:0000313" key="1">
    <source>
        <dbReference type="EMBL" id="BBP87667.1"/>
    </source>
</evidence>